<dbReference type="InterPro" id="IPR016024">
    <property type="entry name" value="ARM-type_fold"/>
</dbReference>
<keyword evidence="6" id="KW-0653">Protein transport</keyword>
<dbReference type="InterPro" id="IPR040122">
    <property type="entry name" value="Importin_beta"/>
</dbReference>
<evidence type="ECO:0000256" key="1">
    <source>
        <dbReference type="ARBA" id="ARBA00004123"/>
    </source>
</evidence>
<evidence type="ECO:0000256" key="2">
    <source>
        <dbReference type="ARBA" id="ARBA00004496"/>
    </source>
</evidence>
<accession>N1PEM5</accession>
<dbReference type="HOGENOM" id="CLU_003794_0_1_1"/>
<dbReference type="Pfam" id="PF18808">
    <property type="entry name" value="Importin_rep_4"/>
    <property type="match status" value="1"/>
</dbReference>
<dbReference type="eggNOG" id="KOG2171">
    <property type="taxonomic scope" value="Eukaryota"/>
</dbReference>
<evidence type="ECO:0000256" key="7">
    <source>
        <dbReference type="ARBA" id="ARBA00023242"/>
    </source>
</evidence>
<proteinExistence type="predicted"/>
<dbReference type="Pfam" id="PF13513">
    <property type="entry name" value="HEAT_EZ"/>
    <property type="match status" value="1"/>
</dbReference>
<dbReference type="InterPro" id="IPR011989">
    <property type="entry name" value="ARM-like"/>
</dbReference>
<dbReference type="Pfam" id="PF25574">
    <property type="entry name" value="TPR_IMB1"/>
    <property type="match status" value="1"/>
</dbReference>
<dbReference type="InterPro" id="IPR058584">
    <property type="entry name" value="IMB1_TNPO1-like_TPR"/>
</dbReference>
<dbReference type="AlphaFoldDB" id="N1PEM5"/>
<reference evidence="10" key="1">
    <citation type="journal article" date="2012" name="PLoS Genet.">
        <title>The genomes of the fungal plant pathogens Cladosporium fulvum and Dothistroma septosporum reveal adaptation to different hosts and lifestyles but also signatures of common ancestry.</title>
        <authorList>
            <person name="de Wit P.J.G.M."/>
            <person name="van der Burgt A."/>
            <person name="Oekmen B."/>
            <person name="Stergiopoulos I."/>
            <person name="Abd-Elsalam K.A."/>
            <person name="Aerts A.L."/>
            <person name="Bahkali A.H."/>
            <person name="Beenen H.G."/>
            <person name="Chettri P."/>
            <person name="Cox M.P."/>
            <person name="Datema E."/>
            <person name="de Vries R.P."/>
            <person name="Dhillon B."/>
            <person name="Ganley A.R."/>
            <person name="Griffiths S.A."/>
            <person name="Guo Y."/>
            <person name="Hamelin R.C."/>
            <person name="Henrissat B."/>
            <person name="Kabir M.S."/>
            <person name="Jashni M.K."/>
            <person name="Kema G."/>
            <person name="Klaubauf S."/>
            <person name="Lapidus A."/>
            <person name="Levasseur A."/>
            <person name="Lindquist E."/>
            <person name="Mehrabi R."/>
            <person name="Ohm R.A."/>
            <person name="Owen T.J."/>
            <person name="Salamov A."/>
            <person name="Schwelm A."/>
            <person name="Schijlen E."/>
            <person name="Sun H."/>
            <person name="van den Burg H.A."/>
            <person name="van Ham R.C.H.J."/>
            <person name="Zhang S."/>
            <person name="Goodwin S.B."/>
            <person name="Grigoriev I.V."/>
            <person name="Collemare J."/>
            <person name="Bradshaw R.E."/>
        </authorList>
    </citation>
    <scope>NUCLEOTIDE SEQUENCE [LARGE SCALE GENOMIC DNA]</scope>
    <source>
        <strain evidence="10">NZE10 / CBS 128990</strain>
    </source>
</reference>
<dbReference type="GO" id="GO:0008139">
    <property type="term" value="F:nuclear localization sequence binding"/>
    <property type="evidence" value="ECO:0007669"/>
    <property type="project" value="EnsemblFungi"/>
</dbReference>
<dbReference type="STRING" id="675120.N1PEM5"/>
<dbReference type="InterPro" id="IPR057672">
    <property type="entry name" value="TPR_IPO4/5"/>
</dbReference>
<dbReference type="OMA" id="PKRFVQE"/>
<sequence length="1103" mass="123186">MSLLPPDVHSALQQLLQGLQSTDNPTRTNAEEQLNTEWVAQRPDVLLMGLAEQLESSTDEGTRSFAAVIFRRIATRTAKEASSGNNKEVFLQLNNESKTAIRTKLLQCYANETHKSVRHKVADAVAEIARQYTDETIYAADGSRDTWPDLLNALYQASQSPDATLRESAFRIFETTPGIIEKQHEDIIVAVFQKGIKDDDVHVRIATMTAFSSFFQSLNKKAQPKYYVLIPDILSTLVPLKDDHESDLLTKALMAVIELAEVASKAFKGVFGPLVQICIQMIQDKELDDQARQNALELMATFADYNPKMCKQDKNYINDMVTQCLALMTDVGVDDDDAEDWNSQEDVDFDESDSNHVAGEQTMDRLANKIGGKDLLPPTFTWLPRMLQSAAWRDKHAALMCISAISEGCADIMEGELEQVLQLLMPTLQDPHSRVRWAACNALGQMSTDFKGTMQTKYHQIVLPALIETLTAPEPRVQSHAAAALVNFCEEAEKEILEPYLDRLLTNLMQLLRSPKRFVQEQALSTIATVADSAESTFGKWYPELMPALFSVLQEPNEKEKRLLRAKAMECATLIALAVGKERMGQDALNLVQILGHVQANIVDDDDPQESYLLHCWGRMCRVLGQDFVPYLPTVMPPLMKLAQAKADIQLLDDEENVAQIEQEEGWELVPLKGKYIGIKTSTLDDKFMAIELITVYASNLEAGFAPFVVEIMDKVAISGLAFFFHDPVRVASAKAVPQLLNSFKVAHGVNSEQYLNLWKSTIEKILEVLETEPAIETLAEMYQCFYEAVEVSGKDCLSNDHMSTFITSAESVLKDYQQRVNERAEEANEREDGEEPGEDYEFAVEDDQTLLSDMNKAFHTIFKHQQQSFLPHWERLLNYYDLFVHSQDATQRQWALCILDDVLEFCGPASWNYHSHIAQPLVDGMRDDQAANRQAACYGVGVAAHKGGEPWAEFAAGSLPILFDVTRRPNARSDDDAFATENACASIAKVLHFNHSKVQNASEVVAGWIDTLPVTNDEEAAPYAYAFLAQLIDDQQPAVMSRAADCFKFIAQALEAETLQGQMAQRIVTAGRKLIATAGLDANQILNGLPPETQQTVRTLFG</sequence>
<dbReference type="GO" id="GO:0005737">
    <property type="term" value="C:cytoplasm"/>
    <property type="evidence" value="ECO:0007669"/>
    <property type="project" value="UniProtKB-SubCell"/>
</dbReference>
<dbReference type="InterPro" id="IPR041389">
    <property type="entry name" value="Importin_rep_6"/>
</dbReference>
<dbReference type="EMBL" id="KB446544">
    <property type="protein sequence ID" value="EME40055.1"/>
    <property type="molecule type" value="Genomic_DNA"/>
</dbReference>
<dbReference type="Proteomes" id="UP000016933">
    <property type="component" value="Unassembled WGS sequence"/>
</dbReference>
<organism evidence="9 10">
    <name type="scientific">Dothistroma septosporum (strain NZE10 / CBS 128990)</name>
    <name type="common">Red band needle blight fungus</name>
    <name type="synonym">Mycosphaerella pini</name>
    <dbReference type="NCBI Taxonomy" id="675120"/>
    <lineage>
        <taxon>Eukaryota</taxon>
        <taxon>Fungi</taxon>
        <taxon>Dikarya</taxon>
        <taxon>Ascomycota</taxon>
        <taxon>Pezizomycotina</taxon>
        <taxon>Dothideomycetes</taxon>
        <taxon>Dothideomycetidae</taxon>
        <taxon>Mycosphaerellales</taxon>
        <taxon>Mycosphaerellaceae</taxon>
        <taxon>Dothistroma</taxon>
    </lineage>
</organism>
<keyword evidence="10" id="KW-1185">Reference proteome</keyword>
<dbReference type="SMART" id="SM01349">
    <property type="entry name" value="TOG"/>
    <property type="match status" value="1"/>
</dbReference>
<dbReference type="GO" id="GO:0034399">
    <property type="term" value="C:nuclear periphery"/>
    <property type="evidence" value="ECO:0007669"/>
    <property type="project" value="EnsemblFungi"/>
</dbReference>
<gene>
    <name evidence="9" type="ORF">DOTSEDRAFT_158709</name>
</gene>
<dbReference type="SUPFAM" id="SSF48371">
    <property type="entry name" value="ARM repeat"/>
    <property type="match status" value="1"/>
</dbReference>
<evidence type="ECO:0000256" key="3">
    <source>
        <dbReference type="ARBA" id="ARBA00022448"/>
    </source>
</evidence>
<dbReference type="Pfam" id="PF25780">
    <property type="entry name" value="TPR_IPO5"/>
    <property type="match status" value="1"/>
</dbReference>
<protein>
    <recommendedName>
        <fullName evidence="8">Importin N-terminal domain-containing protein</fullName>
    </recommendedName>
</protein>
<dbReference type="PROSITE" id="PS50166">
    <property type="entry name" value="IMPORTIN_B_NT"/>
    <property type="match status" value="1"/>
</dbReference>
<dbReference type="PANTHER" id="PTHR10527">
    <property type="entry name" value="IMPORTIN BETA"/>
    <property type="match status" value="1"/>
</dbReference>
<dbReference type="GO" id="GO:0007088">
    <property type="term" value="P:regulation of mitotic nuclear division"/>
    <property type="evidence" value="ECO:0007669"/>
    <property type="project" value="EnsemblFungi"/>
</dbReference>
<dbReference type="Gene3D" id="1.25.10.10">
    <property type="entry name" value="Leucine-rich Repeat Variant"/>
    <property type="match status" value="1"/>
</dbReference>
<dbReference type="GO" id="GO:0006606">
    <property type="term" value="P:protein import into nucleus"/>
    <property type="evidence" value="ECO:0007669"/>
    <property type="project" value="EnsemblFungi"/>
</dbReference>
<dbReference type="Pfam" id="PF18829">
    <property type="entry name" value="Importin_rep_6"/>
    <property type="match status" value="1"/>
</dbReference>
<dbReference type="InterPro" id="IPR041653">
    <property type="entry name" value="Importin_rep_4"/>
</dbReference>
<comment type="subcellular location">
    <subcellularLocation>
        <location evidence="2">Cytoplasm</location>
    </subcellularLocation>
    <subcellularLocation>
        <location evidence="1">Nucleus</location>
    </subcellularLocation>
</comment>
<name>N1PEM5_DOTSN</name>
<dbReference type="GO" id="GO:0061608">
    <property type="term" value="F:nuclear import signal receptor activity"/>
    <property type="evidence" value="ECO:0007669"/>
    <property type="project" value="EnsemblFungi"/>
</dbReference>
<reference evidence="9 10" key="2">
    <citation type="journal article" date="2012" name="PLoS Pathog.">
        <title>Diverse lifestyles and strategies of plant pathogenesis encoded in the genomes of eighteen Dothideomycetes fungi.</title>
        <authorList>
            <person name="Ohm R.A."/>
            <person name="Feau N."/>
            <person name="Henrissat B."/>
            <person name="Schoch C.L."/>
            <person name="Horwitz B.A."/>
            <person name="Barry K.W."/>
            <person name="Condon B.J."/>
            <person name="Copeland A.C."/>
            <person name="Dhillon B."/>
            <person name="Glaser F."/>
            <person name="Hesse C.N."/>
            <person name="Kosti I."/>
            <person name="LaButti K."/>
            <person name="Lindquist E.A."/>
            <person name="Lucas S."/>
            <person name="Salamov A.A."/>
            <person name="Bradshaw R.E."/>
            <person name="Ciuffetti L."/>
            <person name="Hamelin R.C."/>
            <person name="Kema G.H.J."/>
            <person name="Lawrence C."/>
            <person name="Scott J.A."/>
            <person name="Spatafora J.W."/>
            <person name="Turgeon B.G."/>
            <person name="de Wit P.J.G.M."/>
            <person name="Zhong S."/>
            <person name="Goodwin S.B."/>
            <person name="Grigoriev I.V."/>
        </authorList>
    </citation>
    <scope>NUCLEOTIDE SEQUENCE [LARGE SCALE GENOMIC DNA]</scope>
    <source>
        <strain evidence="10">NZE10 / CBS 128990</strain>
    </source>
</reference>
<evidence type="ECO:0000256" key="5">
    <source>
        <dbReference type="ARBA" id="ARBA00022737"/>
    </source>
</evidence>
<evidence type="ECO:0000313" key="10">
    <source>
        <dbReference type="Proteomes" id="UP000016933"/>
    </source>
</evidence>
<dbReference type="OrthoDB" id="543373at2759"/>
<evidence type="ECO:0000259" key="8">
    <source>
        <dbReference type="PROSITE" id="PS50166"/>
    </source>
</evidence>
<keyword evidence="7" id="KW-0539">Nucleus</keyword>
<evidence type="ECO:0000256" key="4">
    <source>
        <dbReference type="ARBA" id="ARBA00022490"/>
    </source>
</evidence>
<dbReference type="Pfam" id="PF18816">
    <property type="entry name" value="Importin_rep_5"/>
    <property type="match status" value="1"/>
</dbReference>
<keyword evidence="5" id="KW-0677">Repeat</keyword>
<dbReference type="GO" id="GO:0006406">
    <property type="term" value="P:mRNA export from nucleus"/>
    <property type="evidence" value="ECO:0007669"/>
    <property type="project" value="EnsemblFungi"/>
</dbReference>
<dbReference type="GO" id="GO:0060188">
    <property type="term" value="P:regulation of protein desumoylation"/>
    <property type="evidence" value="ECO:0007669"/>
    <property type="project" value="EnsemblFungi"/>
</dbReference>
<keyword evidence="3" id="KW-0813">Transport</keyword>
<keyword evidence="4" id="KW-0963">Cytoplasm</keyword>
<dbReference type="GO" id="GO:0031267">
    <property type="term" value="F:small GTPase binding"/>
    <property type="evidence" value="ECO:0007669"/>
    <property type="project" value="InterPro"/>
</dbReference>
<dbReference type="InterPro" id="IPR040928">
    <property type="entry name" value="Importin_rep_5"/>
</dbReference>
<feature type="domain" description="Importin N-terminal" evidence="8">
    <location>
        <begin position="30"/>
        <end position="111"/>
    </location>
</feature>
<evidence type="ECO:0000256" key="6">
    <source>
        <dbReference type="ARBA" id="ARBA00022927"/>
    </source>
</evidence>
<dbReference type="InterPro" id="IPR034085">
    <property type="entry name" value="TOG"/>
</dbReference>
<dbReference type="InterPro" id="IPR001494">
    <property type="entry name" value="Importin-beta_N"/>
</dbReference>
<evidence type="ECO:0000313" key="9">
    <source>
        <dbReference type="EMBL" id="EME40055.1"/>
    </source>
</evidence>